<reference evidence="1" key="1">
    <citation type="submission" date="2018-08" db="EMBL/GenBank/DDBJ databases">
        <authorList>
            <person name="Ashton P.M."/>
            <person name="Dallman T."/>
            <person name="Nair S."/>
            <person name="De Pinna E."/>
            <person name="Peters T."/>
            <person name="Grant K."/>
        </authorList>
    </citation>
    <scope>NUCLEOTIDE SEQUENCE [LARGE SCALE GENOMIC DNA]</scope>
    <source>
        <strain evidence="1">38306</strain>
    </source>
</reference>
<evidence type="ECO:0000313" key="1">
    <source>
        <dbReference type="EMBL" id="MIQ23443.1"/>
    </source>
</evidence>
<dbReference type="AlphaFoldDB" id="A0A657EML2"/>
<dbReference type="Pfam" id="PF05973">
    <property type="entry name" value="Gp49"/>
    <property type="match status" value="1"/>
</dbReference>
<comment type="caution">
    <text evidence="1">The sequence shown here is derived from an EMBL/GenBank/DDBJ whole genome shotgun (WGS) entry which is preliminary data.</text>
</comment>
<gene>
    <name evidence="1" type="ORF">ZQ07_23275</name>
</gene>
<protein>
    <submittedName>
        <fullName evidence="1">Type II toxin-antitoxin system RelE/ParE family toxin</fullName>
    </submittedName>
</protein>
<sequence>MWTVYFGRLFDEWFEEQELALKRKVLAELKHLEEFGPSLSRPHADTVKGSRHKNMKELRIQYEGHPIRAFFAFDPIRQAIILCAGDKSNDKKFYDRMIRIADEEFSTHLAELEGKK</sequence>
<name>A0A657EML2_SALEN</name>
<dbReference type="EMBL" id="RSQT01000053">
    <property type="protein sequence ID" value="MIQ23443.1"/>
    <property type="molecule type" value="Genomic_DNA"/>
</dbReference>
<accession>A0A657EML2</accession>
<dbReference type="Proteomes" id="UP000885271">
    <property type="component" value="Unassembled WGS sequence"/>
</dbReference>
<organism evidence="1">
    <name type="scientific">Salmonella enteritidis</name>
    <dbReference type="NCBI Taxonomy" id="149539"/>
    <lineage>
        <taxon>Bacteria</taxon>
        <taxon>Pseudomonadati</taxon>
        <taxon>Pseudomonadota</taxon>
        <taxon>Gammaproteobacteria</taxon>
        <taxon>Enterobacterales</taxon>
        <taxon>Enterobacteriaceae</taxon>
        <taxon>Salmonella</taxon>
    </lineage>
</organism>
<dbReference type="InterPro" id="IPR009241">
    <property type="entry name" value="HigB-like"/>
</dbReference>
<proteinExistence type="predicted"/>